<dbReference type="AlphaFoldDB" id="A0A644XV79"/>
<comment type="caution">
    <text evidence="1">The sequence shown here is derived from an EMBL/GenBank/DDBJ whole genome shotgun (WGS) entry which is preliminary data.</text>
</comment>
<name>A0A644XV79_9ZZZZ</name>
<gene>
    <name evidence="1" type="ORF">SDC9_66094</name>
</gene>
<dbReference type="EMBL" id="VSSQ01003219">
    <property type="protein sequence ID" value="MPM19668.1"/>
    <property type="molecule type" value="Genomic_DNA"/>
</dbReference>
<sequence length="85" mass="9347">MKYLKTKLLLYISLLLAFTILSLTTISSILYYKSSMAQEEGTSSALVSAYSQSFNIVMESYRNAIQAVAARGELTDPEVSAQALQ</sequence>
<organism evidence="1">
    <name type="scientific">bioreactor metagenome</name>
    <dbReference type="NCBI Taxonomy" id="1076179"/>
    <lineage>
        <taxon>unclassified sequences</taxon>
        <taxon>metagenomes</taxon>
        <taxon>ecological metagenomes</taxon>
    </lineage>
</organism>
<reference evidence="1" key="1">
    <citation type="submission" date="2019-08" db="EMBL/GenBank/DDBJ databases">
        <authorList>
            <person name="Kucharzyk K."/>
            <person name="Murdoch R.W."/>
            <person name="Higgins S."/>
            <person name="Loffler F."/>
        </authorList>
    </citation>
    <scope>NUCLEOTIDE SEQUENCE</scope>
</reference>
<proteinExistence type="predicted"/>
<evidence type="ECO:0008006" key="2">
    <source>
        <dbReference type="Google" id="ProtNLM"/>
    </source>
</evidence>
<evidence type="ECO:0000313" key="1">
    <source>
        <dbReference type="EMBL" id="MPM19668.1"/>
    </source>
</evidence>
<accession>A0A644XV79</accession>
<protein>
    <recommendedName>
        <fullName evidence="2">Chemotaxis methyl-accepting receptor HlyB-like 4HB MCP domain-containing protein</fullName>
    </recommendedName>
</protein>